<dbReference type="InterPro" id="IPR003779">
    <property type="entry name" value="CMD-like"/>
</dbReference>
<sequence length="173" mass="18926">MTSDRLNRGQQKLAEFTSPDAMATHSRIDADLHAIAPDLSRYITEFAYGDIYTRPGLTNQQRAIITLSSLATQGTDPQVELHVNTALTAGVTPTEIVETVLHLIPDTGFPRVINALTIVKKVLSERHVRPTDWTALRNSIARHVRASGFNLSRCAPMTLAMSGEVLHIAVDAT</sequence>
<reference evidence="3" key="1">
    <citation type="journal article" date="2019" name="Int. J. Syst. Evol. Microbiol.">
        <title>The Global Catalogue of Microorganisms (GCM) 10K type strain sequencing project: providing services to taxonomists for standard genome sequencing and annotation.</title>
        <authorList>
            <consortium name="The Broad Institute Genomics Platform"/>
            <consortium name="The Broad Institute Genome Sequencing Center for Infectious Disease"/>
            <person name="Wu L."/>
            <person name="Ma J."/>
        </authorList>
    </citation>
    <scope>NUCLEOTIDE SEQUENCE [LARGE SCALE GENOMIC DNA]</scope>
    <source>
        <strain evidence="3">CCUG 50873</strain>
    </source>
</reference>
<accession>A0ABW3G663</accession>
<keyword evidence="3" id="KW-1185">Reference proteome</keyword>
<name>A0ABW3G663_9NOCA</name>
<dbReference type="PANTHER" id="PTHR33570">
    <property type="entry name" value="4-CARBOXYMUCONOLACTONE DECARBOXYLASE FAMILY PROTEIN"/>
    <property type="match status" value="1"/>
</dbReference>
<evidence type="ECO:0000259" key="1">
    <source>
        <dbReference type="Pfam" id="PF02627"/>
    </source>
</evidence>
<organism evidence="2 3">
    <name type="scientific">Williamsia deligens</name>
    <dbReference type="NCBI Taxonomy" id="321325"/>
    <lineage>
        <taxon>Bacteria</taxon>
        <taxon>Bacillati</taxon>
        <taxon>Actinomycetota</taxon>
        <taxon>Actinomycetes</taxon>
        <taxon>Mycobacteriales</taxon>
        <taxon>Nocardiaceae</taxon>
        <taxon>Williamsia</taxon>
    </lineage>
</organism>
<dbReference type="Gene3D" id="1.20.1290.10">
    <property type="entry name" value="AhpD-like"/>
    <property type="match status" value="1"/>
</dbReference>
<dbReference type="PANTHER" id="PTHR33570:SF2">
    <property type="entry name" value="CARBOXYMUCONOLACTONE DECARBOXYLASE-LIKE DOMAIN-CONTAINING PROTEIN"/>
    <property type="match status" value="1"/>
</dbReference>
<dbReference type="InterPro" id="IPR029032">
    <property type="entry name" value="AhpD-like"/>
</dbReference>
<proteinExistence type="predicted"/>
<dbReference type="Pfam" id="PF02627">
    <property type="entry name" value="CMD"/>
    <property type="match status" value="1"/>
</dbReference>
<gene>
    <name evidence="2" type="ORF">ACFQ04_07560</name>
</gene>
<dbReference type="SUPFAM" id="SSF69118">
    <property type="entry name" value="AhpD-like"/>
    <property type="match status" value="1"/>
</dbReference>
<evidence type="ECO:0000313" key="3">
    <source>
        <dbReference type="Proteomes" id="UP001597068"/>
    </source>
</evidence>
<feature type="domain" description="Carboxymuconolactone decarboxylase-like" evidence="1">
    <location>
        <begin position="37"/>
        <end position="120"/>
    </location>
</feature>
<dbReference type="RefSeq" id="WP_253646469.1">
    <property type="nucleotide sequence ID" value="NZ_BAAAMO010000002.1"/>
</dbReference>
<comment type="caution">
    <text evidence="2">The sequence shown here is derived from an EMBL/GenBank/DDBJ whole genome shotgun (WGS) entry which is preliminary data.</text>
</comment>
<protein>
    <submittedName>
        <fullName evidence="2">Carboxymuconolactone decarboxylase family protein</fullName>
    </submittedName>
</protein>
<evidence type="ECO:0000313" key="2">
    <source>
        <dbReference type="EMBL" id="MFD0925593.1"/>
    </source>
</evidence>
<dbReference type="EMBL" id="JBHTIL010000001">
    <property type="protein sequence ID" value="MFD0925593.1"/>
    <property type="molecule type" value="Genomic_DNA"/>
</dbReference>
<dbReference type="Proteomes" id="UP001597068">
    <property type="component" value="Unassembled WGS sequence"/>
</dbReference>
<dbReference type="InterPro" id="IPR052512">
    <property type="entry name" value="4CMD/NDH-1_regulator"/>
</dbReference>